<dbReference type="InterPro" id="IPR038152">
    <property type="entry name" value="Carbam_trans_C_sf"/>
</dbReference>
<reference evidence="4 5" key="1">
    <citation type="submission" date="2018-02" db="EMBL/GenBank/DDBJ databases">
        <title>Novel Leptospira species isolated from soil and water in Japan.</title>
        <authorList>
            <person name="Nakao R."/>
            <person name="Masuzawa T."/>
        </authorList>
    </citation>
    <scope>NUCLEOTIDE SEQUENCE [LARGE SCALE GENOMIC DNA]</scope>
    <source>
        <strain evidence="4 5">YH101</strain>
    </source>
</reference>
<sequence>MKVIGIHDGHCATACYLKDGKIISLVSEERFTNVKNQGGFPIHSLKWILTENKLSIEEIDKIALGSYAMWDWGHEDEIVYNNRLRSSILRLSKFFPKSILGSNFAIDFFLFVMKRSRRKMINRYCSKYNLDVKKIEIVEHHSAHALSALYGSGFTNSVDSVLIFTSDASGDGLSNTVSTWKKSEGYKRIQFRSAFHSLGMIYAEVTKFLGMRANEHEYKIMGMAPYVPLEYSERAFKKFKEYIDFDPESGEIINKKGSGNLFLESFKEDFYRERFDNICAGIQRHFEYIIISWIKYWVEKTGIQSVVFGGGSFMNVKGNMLIYDLKEVKNLFICPSCGDESIALGASYKVALELGEKELHPIETLYLGPEYSDRSIIDAITKNKSKLEYKLVKDIETEIARLLSKGMIVARFQGKSEWGARALGNRSILCRGDDPRVIHKLNKSIKMRDFWMPFAASMLEEDSKKYLDNSRNIVSRFMMLTFRTKSPSNYEIFCGLHPYDFTCRPQMVSKESNPAYFRLLTKFKALTGISGLVNTSFNLHGFPIVGTPEVALNTLISSKIDYLAIGSYLIWRKDINLKLK</sequence>
<dbReference type="CDD" id="cd24100">
    <property type="entry name" value="ASKHA_NBD_MJ1051-like_N"/>
    <property type="match status" value="1"/>
</dbReference>
<comment type="caution">
    <text evidence="4">The sequence shown here is derived from an EMBL/GenBank/DDBJ whole genome shotgun (WGS) entry which is preliminary data.</text>
</comment>
<evidence type="ECO:0000259" key="2">
    <source>
        <dbReference type="Pfam" id="PF02543"/>
    </source>
</evidence>
<evidence type="ECO:0000259" key="3">
    <source>
        <dbReference type="Pfam" id="PF16861"/>
    </source>
</evidence>
<proteinExistence type="inferred from homology"/>
<dbReference type="OrthoDB" id="9780777at2"/>
<keyword evidence="5" id="KW-1185">Reference proteome</keyword>
<dbReference type="GO" id="GO:0016740">
    <property type="term" value="F:transferase activity"/>
    <property type="evidence" value="ECO:0007669"/>
    <property type="project" value="UniProtKB-KW"/>
</dbReference>
<dbReference type="InterPro" id="IPR003696">
    <property type="entry name" value="Carbtransf_dom"/>
</dbReference>
<gene>
    <name evidence="4" type="ORF">LPTSP4_03380</name>
</gene>
<dbReference type="PANTHER" id="PTHR34847">
    <property type="entry name" value="NODULATION PROTEIN U"/>
    <property type="match status" value="1"/>
</dbReference>
<dbReference type="Pfam" id="PF02543">
    <property type="entry name" value="Carbam_trans_N"/>
    <property type="match status" value="1"/>
</dbReference>
<keyword evidence="4" id="KW-0808">Transferase</keyword>
<dbReference type="RefSeq" id="WP_108973066.1">
    <property type="nucleotide sequence ID" value="NZ_BFBB01000002.1"/>
</dbReference>
<dbReference type="PANTHER" id="PTHR34847:SF1">
    <property type="entry name" value="NODULATION PROTEIN U"/>
    <property type="match status" value="1"/>
</dbReference>
<dbReference type="InterPro" id="IPR031730">
    <property type="entry name" value="Carbam_trans_C"/>
</dbReference>
<dbReference type="EMBL" id="BFBB01000002">
    <property type="protein sequence ID" value="GBF48838.1"/>
    <property type="molecule type" value="Genomic_DNA"/>
</dbReference>
<dbReference type="Proteomes" id="UP000245133">
    <property type="component" value="Unassembled WGS sequence"/>
</dbReference>
<evidence type="ECO:0000256" key="1">
    <source>
        <dbReference type="ARBA" id="ARBA00006129"/>
    </source>
</evidence>
<comment type="similarity">
    <text evidence="1">Belongs to the NodU/CmcH family.</text>
</comment>
<dbReference type="SUPFAM" id="SSF53067">
    <property type="entry name" value="Actin-like ATPase domain"/>
    <property type="match status" value="1"/>
</dbReference>
<dbReference type="InterPro" id="IPR051338">
    <property type="entry name" value="NodU/CmcH_Carbamoyltrnsfr"/>
</dbReference>
<dbReference type="Gene3D" id="3.30.420.40">
    <property type="match status" value="2"/>
</dbReference>
<protein>
    <submittedName>
        <fullName evidence="4">Carbamoyl transferase</fullName>
    </submittedName>
</protein>
<dbReference type="InterPro" id="IPR043129">
    <property type="entry name" value="ATPase_NBD"/>
</dbReference>
<dbReference type="Gene3D" id="3.90.870.20">
    <property type="entry name" value="Carbamoyltransferase, C-terminal domain"/>
    <property type="match status" value="1"/>
</dbReference>
<feature type="domain" description="Carbamoyltransferase C-terminal" evidence="3">
    <location>
        <begin position="400"/>
        <end position="571"/>
    </location>
</feature>
<organism evidence="4 5">
    <name type="scientific">Leptospira ryugenii</name>
    <dbReference type="NCBI Taxonomy" id="1917863"/>
    <lineage>
        <taxon>Bacteria</taxon>
        <taxon>Pseudomonadati</taxon>
        <taxon>Spirochaetota</taxon>
        <taxon>Spirochaetia</taxon>
        <taxon>Leptospirales</taxon>
        <taxon>Leptospiraceae</taxon>
        <taxon>Leptospira</taxon>
    </lineage>
</organism>
<dbReference type="AlphaFoldDB" id="A0A2P2DW19"/>
<name>A0A2P2DW19_9LEPT</name>
<evidence type="ECO:0000313" key="5">
    <source>
        <dbReference type="Proteomes" id="UP000245133"/>
    </source>
</evidence>
<evidence type="ECO:0000313" key="4">
    <source>
        <dbReference type="EMBL" id="GBF48838.1"/>
    </source>
</evidence>
<accession>A0A2P2DW19</accession>
<dbReference type="Pfam" id="PF16861">
    <property type="entry name" value="Carbam_trans_C"/>
    <property type="match status" value="1"/>
</dbReference>
<feature type="domain" description="Carbamoyltransferase" evidence="2">
    <location>
        <begin position="2"/>
        <end position="347"/>
    </location>
</feature>